<sequence length="198" mass="20541">MLALILVAALTVGTLTLASRLQLLDDLLVLIGVSLVAGLAVLAVHPDLEWVAAPPADEGSCVADAPIEPPSVDRVSVDEAVALLGQPEVTFVDARLGYHYAAAHIPGAMSIPADDAEGLLDMQSLPIPPEGQVITYCDGAACEQSEYLGALLRERDVCQQVRVLDGGWQAWVAAEAPTVSGDSRYGDAPSSSLMEAAG</sequence>
<dbReference type="InterPro" id="IPR001307">
    <property type="entry name" value="Thiosulphate_STrfase_CS"/>
</dbReference>
<comment type="caution">
    <text evidence="2">The sequence shown here is derived from an EMBL/GenBank/DDBJ whole genome shotgun (WGS) entry which is preliminary data.</text>
</comment>
<dbReference type="PROSITE" id="PS00380">
    <property type="entry name" value="RHODANESE_1"/>
    <property type="match status" value="1"/>
</dbReference>
<gene>
    <name evidence="2" type="ORF">ENSA5_61630</name>
</gene>
<dbReference type="InterPro" id="IPR036873">
    <property type="entry name" value="Rhodanese-like_dom_sf"/>
</dbReference>
<protein>
    <submittedName>
        <fullName evidence="2">Rhodanese-like domain protein</fullName>
    </submittedName>
</protein>
<dbReference type="OrthoDB" id="9789348at2"/>
<reference evidence="2 3" key="1">
    <citation type="submission" date="2018-03" db="EMBL/GenBank/DDBJ databases">
        <title>Draft Genome Sequences of the Obligatory Marine Myxobacteria Enhygromyxa salina SWB005.</title>
        <authorList>
            <person name="Poehlein A."/>
            <person name="Moghaddam J.A."/>
            <person name="Harms H."/>
            <person name="Alanjari M."/>
            <person name="Koenig G.M."/>
            <person name="Daniel R."/>
            <person name="Schaeberle T.F."/>
        </authorList>
    </citation>
    <scope>NUCLEOTIDE SEQUENCE [LARGE SCALE GENOMIC DNA]</scope>
    <source>
        <strain evidence="2 3">SWB005</strain>
    </source>
</reference>
<keyword evidence="3" id="KW-1185">Reference proteome</keyword>
<dbReference type="InterPro" id="IPR001763">
    <property type="entry name" value="Rhodanese-like_dom"/>
</dbReference>
<dbReference type="AlphaFoldDB" id="A0A2S9XCZ9"/>
<dbReference type="Gene3D" id="3.40.250.10">
    <property type="entry name" value="Rhodanese-like domain"/>
    <property type="match status" value="1"/>
</dbReference>
<accession>A0A2S9XCZ9</accession>
<dbReference type="PROSITE" id="PS50206">
    <property type="entry name" value="RHODANESE_3"/>
    <property type="match status" value="1"/>
</dbReference>
<dbReference type="EMBL" id="PVNK01000269">
    <property type="protein sequence ID" value="PRP90729.1"/>
    <property type="molecule type" value="Genomic_DNA"/>
</dbReference>
<evidence type="ECO:0000259" key="1">
    <source>
        <dbReference type="PROSITE" id="PS50206"/>
    </source>
</evidence>
<organism evidence="2 3">
    <name type="scientific">Enhygromyxa salina</name>
    <dbReference type="NCBI Taxonomy" id="215803"/>
    <lineage>
        <taxon>Bacteria</taxon>
        <taxon>Pseudomonadati</taxon>
        <taxon>Myxococcota</taxon>
        <taxon>Polyangia</taxon>
        <taxon>Nannocystales</taxon>
        <taxon>Nannocystaceae</taxon>
        <taxon>Enhygromyxa</taxon>
    </lineage>
</organism>
<evidence type="ECO:0000313" key="2">
    <source>
        <dbReference type="EMBL" id="PRP90729.1"/>
    </source>
</evidence>
<evidence type="ECO:0000313" key="3">
    <source>
        <dbReference type="Proteomes" id="UP000237968"/>
    </source>
</evidence>
<dbReference type="CDD" id="cd00158">
    <property type="entry name" value="RHOD"/>
    <property type="match status" value="1"/>
</dbReference>
<feature type="domain" description="Rhodanese" evidence="1">
    <location>
        <begin position="85"/>
        <end position="180"/>
    </location>
</feature>
<dbReference type="GO" id="GO:0004792">
    <property type="term" value="F:thiosulfate-cyanide sulfurtransferase activity"/>
    <property type="evidence" value="ECO:0007669"/>
    <property type="project" value="InterPro"/>
</dbReference>
<name>A0A2S9XCZ9_9BACT</name>
<dbReference type="Pfam" id="PF00581">
    <property type="entry name" value="Rhodanese"/>
    <property type="match status" value="1"/>
</dbReference>
<dbReference type="RefSeq" id="WP_106395346.1">
    <property type="nucleotide sequence ID" value="NZ_PVNK01000269.1"/>
</dbReference>
<proteinExistence type="predicted"/>
<dbReference type="SMART" id="SM00450">
    <property type="entry name" value="RHOD"/>
    <property type="match status" value="1"/>
</dbReference>
<dbReference type="Proteomes" id="UP000237968">
    <property type="component" value="Unassembled WGS sequence"/>
</dbReference>
<dbReference type="SUPFAM" id="SSF52821">
    <property type="entry name" value="Rhodanese/Cell cycle control phosphatase"/>
    <property type="match status" value="1"/>
</dbReference>